<sequence>MTLSLAAASTTLAENGSYKFTIKFSMNSSNNSNSDVRFGLTVGSTSTPLTNLYYATGACVNVGTSNYQLSTTNATLKGFGVEWRCGASCSSLSTVYTTVVYYAGMTWGQDTSHVASVATASTISTPAGSNTHSDSDKSVYYTLSGLTPSQLASTVYLPNQTETWYVRCFGDFNHATSKGLGGAVANLATTIGNGKNLTIKGSGYQVAAILAVSGSLIASLA</sequence>
<reference evidence="1" key="1">
    <citation type="submission" date="2023-07" db="EMBL/GenBank/DDBJ databases">
        <authorList>
            <consortium name="AG Swart"/>
            <person name="Singh M."/>
            <person name="Singh A."/>
            <person name="Seah K."/>
            <person name="Emmerich C."/>
        </authorList>
    </citation>
    <scope>NUCLEOTIDE SEQUENCE</scope>
    <source>
        <strain evidence="1">DP1</strain>
    </source>
</reference>
<dbReference type="Proteomes" id="UP001295684">
    <property type="component" value="Unassembled WGS sequence"/>
</dbReference>
<dbReference type="EMBL" id="CAMPGE010014894">
    <property type="protein sequence ID" value="CAI2373543.1"/>
    <property type="molecule type" value="Genomic_DNA"/>
</dbReference>
<accession>A0AAD1XIZ5</accession>
<protein>
    <submittedName>
        <fullName evidence="1">Uncharacterized protein</fullName>
    </submittedName>
</protein>
<gene>
    <name evidence="1" type="ORF">ECRASSUSDP1_LOCUS14889</name>
</gene>
<name>A0AAD1XIZ5_EUPCR</name>
<comment type="caution">
    <text evidence="1">The sequence shown here is derived from an EMBL/GenBank/DDBJ whole genome shotgun (WGS) entry which is preliminary data.</text>
</comment>
<evidence type="ECO:0000313" key="2">
    <source>
        <dbReference type="Proteomes" id="UP001295684"/>
    </source>
</evidence>
<evidence type="ECO:0000313" key="1">
    <source>
        <dbReference type="EMBL" id="CAI2373543.1"/>
    </source>
</evidence>
<organism evidence="1 2">
    <name type="scientific">Euplotes crassus</name>
    <dbReference type="NCBI Taxonomy" id="5936"/>
    <lineage>
        <taxon>Eukaryota</taxon>
        <taxon>Sar</taxon>
        <taxon>Alveolata</taxon>
        <taxon>Ciliophora</taxon>
        <taxon>Intramacronucleata</taxon>
        <taxon>Spirotrichea</taxon>
        <taxon>Hypotrichia</taxon>
        <taxon>Euplotida</taxon>
        <taxon>Euplotidae</taxon>
        <taxon>Moneuplotes</taxon>
    </lineage>
</organism>
<proteinExistence type="predicted"/>
<keyword evidence="2" id="KW-1185">Reference proteome</keyword>
<dbReference type="AlphaFoldDB" id="A0AAD1XIZ5"/>